<dbReference type="Pfam" id="PF01852">
    <property type="entry name" value="START"/>
    <property type="match status" value="1"/>
</dbReference>
<organism evidence="3 4">
    <name type="scientific">Sphagnum jensenii</name>
    <dbReference type="NCBI Taxonomy" id="128206"/>
    <lineage>
        <taxon>Eukaryota</taxon>
        <taxon>Viridiplantae</taxon>
        <taxon>Streptophyta</taxon>
        <taxon>Embryophyta</taxon>
        <taxon>Bryophyta</taxon>
        <taxon>Sphagnophytina</taxon>
        <taxon>Sphagnopsida</taxon>
        <taxon>Sphagnales</taxon>
        <taxon>Sphagnaceae</taxon>
        <taxon>Sphagnum</taxon>
    </lineage>
</organism>
<dbReference type="InterPro" id="IPR045096">
    <property type="entry name" value="EDR2-like"/>
</dbReference>
<dbReference type="InterPro" id="IPR009769">
    <property type="entry name" value="EDR2_C"/>
</dbReference>
<dbReference type="InterPro" id="IPR023393">
    <property type="entry name" value="START-like_dom_sf"/>
</dbReference>
<dbReference type="PANTHER" id="PTHR12136">
    <property type="entry name" value="ENHANCED DISEASE RESISTANCE-RELATED"/>
    <property type="match status" value="1"/>
</dbReference>
<dbReference type="Gene3D" id="3.30.530.20">
    <property type="match status" value="1"/>
</dbReference>
<feature type="compositionally biased region" description="Basic and acidic residues" evidence="1">
    <location>
        <begin position="17"/>
        <end position="34"/>
    </location>
</feature>
<evidence type="ECO:0000313" key="3">
    <source>
        <dbReference type="EMBL" id="CAK9278955.1"/>
    </source>
</evidence>
<dbReference type="PROSITE" id="PS50848">
    <property type="entry name" value="START"/>
    <property type="match status" value="1"/>
</dbReference>
<dbReference type="InterPro" id="IPR002913">
    <property type="entry name" value="START_lipid-bd_dom"/>
</dbReference>
<dbReference type="SUPFAM" id="SSF55961">
    <property type="entry name" value="Bet v1-like"/>
    <property type="match status" value="1"/>
</dbReference>
<dbReference type="SUPFAM" id="SSF50729">
    <property type="entry name" value="PH domain-like"/>
    <property type="match status" value="1"/>
</dbReference>
<proteinExistence type="predicted"/>
<reference evidence="3" key="1">
    <citation type="submission" date="2024-02" db="EMBL/GenBank/DDBJ databases">
        <authorList>
            <consortium name="ELIXIR-Norway"/>
            <consortium name="Elixir Norway"/>
        </authorList>
    </citation>
    <scope>NUCLEOTIDE SEQUENCE</scope>
</reference>
<gene>
    <name evidence="3" type="ORF">CSSPJE1EN1_LOCUS24433</name>
</gene>
<evidence type="ECO:0000313" key="4">
    <source>
        <dbReference type="Proteomes" id="UP001497444"/>
    </source>
</evidence>
<accession>A0ABP0XKB4</accession>
<evidence type="ECO:0000259" key="2">
    <source>
        <dbReference type="PROSITE" id="PS50848"/>
    </source>
</evidence>
<name>A0ABP0XKB4_9BRYO</name>
<evidence type="ECO:0000256" key="1">
    <source>
        <dbReference type="SAM" id="MobiDB-lite"/>
    </source>
</evidence>
<protein>
    <recommendedName>
        <fullName evidence="2">START domain-containing protein</fullName>
    </recommendedName>
</protein>
<dbReference type="EMBL" id="OZ020104">
    <property type="protein sequence ID" value="CAK9278955.1"/>
    <property type="molecule type" value="Genomic_DNA"/>
</dbReference>
<feature type="region of interest" description="Disordered" evidence="1">
    <location>
        <begin position="1"/>
        <end position="34"/>
    </location>
</feature>
<dbReference type="CDD" id="cd00177">
    <property type="entry name" value="START"/>
    <property type="match status" value="1"/>
</dbReference>
<sequence length="771" mass="87667">MESTFGRGRKRGGGQVEIDHNLERDASMGSDKESDPGVRAYVGWVYHVGTNSLSYQYCHARYLVIKGKYVTMFKRDPGNSPQAVPIRRGVVGPHLMVEEVGRQIYHGRALYVLKIYSRLDHSRQGELACTSAEEAEKWVSAFKHAKEEVIYELRIYKEPKAQFSNKPTCSRFNMNRRRGHRSYTKGISKLITIGRGPESLLRRPSMVTQEPDSDSYYHYQREDIVEKEDWRCFHTVNGLRIFEDVTASKAEKGTIMKAVGVVESSPDTIFDMIMSLDKSLRYQWDVLTADLELVEAIDGHTDIVYGSFDPKYFKRFYSKRDFLFSRSWRRDQDGSYSIRQISTTHKKQPTRSGFQRIDLSPSIWEITPLPSKPGVGTPCSLVSQIVEVNSTGWGRWKKSHYSKFHKTIPYILLCRIAGIREVFAANPQLVSLGSHTKTQSFKDVKKVLEQTELIPRETTVLVESPPESQVLECHEEFYDAIMAEEQDEEDESDDQELLLKHHPKMVCSNHVLCIVFECHAASRIGKELDWNMPGVEMDFNLFNGSLRQTVHDKDSNGWSDPGGKGFMVRSRTYDQDSLKISGGEPLLKLVAVDWFKSEQKIGHLAKQPDCCVQSEAGRKAPFILVINLQVPAKPNYNLVFYFVAEKPIRPGSLLDRFANGDDAFRNSRFKLIPSIVEGYWMVKRAVGTKACLLGRAVTCHYLREDNFLEIDVDIGSSSVARGVVGLVLGYLTNVVVDLAILIEAKGEQELPEYLLGTVRINRIEVDSAVRQ</sequence>
<dbReference type="PANTHER" id="PTHR12136:SF47">
    <property type="entry name" value="ENHANCED DISEASE RESISTANCE PROTEIN (DUF1336)"/>
    <property type="match status" value="1"/>
</dbReference>
<feature type="domain" description="START" evidence="2">
    <location>
        <begin position="226"/>
        <end position="422"/>
    </location>
</feature>
<keyword evidence="4" id="KW-1185">Reference proteome</keyword>
<dbReference type="Pfam" id="PF07059">
    <property type="entry name" value="EDR2_C"/>
    <property type="match status" value="1"/>
</dbReference>
<dbReference type="Proteomes" id="UP001497444">
    <property type="component" value="Chromosome 9"/>
</dbReference>